<reference evidence="3" key="2">
    <citation type="submission" date="2021-12" db="EMBL/GenBank/DDBJ databases">
        <title>Resequencing data analysis of finger millet.</title>
        <authorList>
            <person name="Hatakeyama M."/>
            <person name="Aluri S."/>
            <person name="Balachadran M.T."/>
            <person name="Sivarajan S.R."/>
            <person name="Poveda L."/>
            <person name="Shimizu-Inatsugi R."/>
            <person name="Schlapbach R."/>
            <person name="Sreeman S.M."/>
            <person name="Shimizu K.K."/>
        </authorList>
    </citation>
    <scope>NUCLEOTIDE SEQUENCE</scope>
</reference>
<evidence type="ECO:0008006" key="5">
    <source>
        <dbReference type="Google" id="ProtNLM"/>
    </source>
</evidence>
<feature type="chain" id="PRO_5043663456" description="Secreted protein" evidence="2">
    <location>
        <begin position="22"/>
        <end position="111"/>
    </location>
</feature>
<evidence type="ECO:0000256" key="1">
    <source>
        <dbReference type="SAM" id="MobiDB-lite"/>
    </source>
</evidence>
<dbReference type="Proteomes" id="UP001054889">
    <property type="component" value="Unassembled WGS sequence"/>
</dbReference>
<evidence type="ECO:0000313" key="3">
    <source>
        <dbReference type="EMBL" id="GJN29483.1"/>
    </source>
</evidence>
<name>A0AAV5F4C1_ELECO</name>
<dbReference type="PROSITE" id="PS51257">
    <property type="entry name" value="PROKAR_LIPOPROTEIN"/>
    <property type="match status" value="1"/>
</dbReference>
<organism evidence="3 4">
    <name type="scientific">Eleusine coracana subsp. coracana</name>
    <dbReference type="NCBI Taxonomy" id="191504"/>
    <lineage>
        <taxon>Eukaryota</taxon>
        <taxon>Viridiplantae</taxon>
        <taxon>Streptophyta</taxon>
        <taxon>Embryophyta</taxon>
        <taxon>Tracheophyta</taxon>
        <taxon>Spermatophyta</taxon>
        <taxon>Magnoliopsida</taxon>
        <taxon>Liliopsida</taxon>
        <taxon>Poales</taxon>
        <taxon>Poaceae</taxon>
        <taxon>PACMAD clade</taxon>
        <taxon>Chloridoideae</taxon>
        <taxon>Cynodonteae</taxon>
        <taxon>Eleusininae</taxon>
        <taxon>Eleusine</taxon>
    </lineage>
</organism>
<dbReference type="AlphaFoldDB" id="A0AAV5F4C1"/>
<feature type="signal peptide" evidence="2">
    <location>
        <begin position="1"/>
        <end position="21"/>
    </location>
</feature>
<keyword evidence="2" id="KW-0732">Signal</keyword>
<evidence type="ECO:0000256" key="2">
    <source>
        <dbReference type="SAM" id="SignalP"/>
    </source>
</evidence>
<reference evidence="3" key="1">
    <citation type="journal article" date="2018" name="DNA Res.">
        <title>Multiple hybrid de novo genome assembly of finger millet, an orphan allotetraploid crop.</title>
        <authorList>
            <person name="Hatakeyama M."/>
            <person name="Aluri S."/>
            <person name="Balachadran M.T."/>
            <person name="Sivarajan S.R."/>
            <person name="Patrignani A."/>
            <person name="Gruter S."/>
            <person name="Poveda L."/>
            <person name="Shimizu-Inatsugi R."/>
            <person name="Baeten J."/>
            <person name="Francoijs K.J."/>
            <person name="Nataraja K.N."/>
            <person name="Reddy Y.A.N."/>
            <person name="Phadnis S."/>
            <person name="Ravikumar R.L."/>
            <person name="Schlapbach R."/>
            <person name="Sreeman S.M."/>
            <person name="Shimizu K.K."/>
        </authorList>
    </citation>
    <scope>NUCLEOTIDE SEQUENCE</scope>
</reference>
<dbReference type="EMBL" id="BQKI01000081">
    <property type="protein sequence ID" value="GJN29483.1"/>
    <property type="molecule type" value="Genomic_DNA"/>
</dbReference>
<proteinExistence type="predicted"/>
<sequence length="111" mass="12072">MYRRILAWLLVVVFLICSCATQSSCSRPLGTHTVSNHCAGDAAGDGYVSKLTASAAVGGGVAGENGRGCNKMPVYSRRSLRKRTKKWPYPPPPQAHMRMDTGMHGPPPWRM</sequence>
<gene>
    <name evidence="3" type="primary">gb17709</name>
    <name evidence="3" type="ORF">PR202_gb17709</name>
</gene>
<protein>
    <recommendedName>
        <fullName evidence="5">Secreted protein</fullName>
    </recommendedName>
</protein>
<keyword evidence="4" id="KW-1185">Reference proteome</keyword>
<evidence type="ECO:0000313" key="4">
    <source>
        <dbReference type="Proteomes" id="UP001054889"/>
    </source>
</evidence>
<comment type="caution">
    <text evidence="3">The sequence shown here is derived from an EMBL/GenBank/DDBJ whole genome shotgun (WGS) entry which is preliminary data.</text>
</comment>
<accession>A0AAV5F4C1</accession>
<feature type="region of interest" description="Disordered" evidence="1">
    <location>
        <begin position="60"/>
        <end position="111"/>
    </location>
</feature>